<feature type="transmembrane region" description="Helical" evidence="1">
    <location>
        <begin position="98"/>
        <end position="121"/>
    </location>
</feature>
<evidence type="ECO:0000313" key="2">
    <source>
        <dbReference type="EMBL" id="CAL1544360.1"/>
    </source>
</evidence>
<name>A0AAV2IDL5_LYMST</name>
<dbReference type="Proteomes" id="UP001497497">
    <property type="component" value="Unassembled WGS sequence"/>
</dbReference>
<keyword evidence="3" id="KW-1185">Reference proteome</keyword>
<evidence type="ECO:0000313" key="3">
    <source>
        <dbReference type="Proteomes" id="UP001497497"/>
    </source>
</evidence>
<feature type="transmembrane region" description="Helical" evidence="1">
    <location>
        <begin position="133"/>
        <end position="153"/>
    </location>
</feature>
<dbReference type="AlphaFoldDB" id="A0AAV2IDL5"/>
<organism evidence="2 3">
    <name type="scientific">Lymnaea stagnalis</name>
    <name type="common">Great pond snail</name>
    <name type="synonym">Helix stagnalis</name>
    <dbReference type="NCBI Taxonomy" id="6523"/>
    <lineage>
        <taxon>Eukaryota</taxon>
        <taxon>Metazoa</taxon>
        <taxon>Spiralia</taxon>
        <taxon>Lophotrochozoa</taxon>
        <taxon>Mollusca</taxon>
        <taxon>Gastropoda</taxon>
        <taxon>Heterobranchia</taxon>
        <taxon>Euthyneura</taxon>
        <taxon>Panpulmonata</taxon>
        <taxon>Hygrophila</taxon>
        <taxon>Lymnaeoidea</taxon>
        <taxon>Lymnaeidae</taxon>
        <taxon>Lymnaea</taxon>
    </lineage>
</organism>
<proteinExistence type="predicted"/>
<evidence type="ECO:0000256" key="1">
    <source>
        <dbReference type="SAM" id="Phobius"/>
    </source>
</evidence>
<evidence type="ECO:0008006" key="4">
    <source>
        <dbReference type="Google" id="ProtNLM"/>
    </source>
</evidence>
<sequence length="244" mass="28113">MFLSNMCTKGFRAPFLLGRMVQCSKYILSSTHSRSDSSSRVSRLTLTVKNRVGGNFHLFIKRTFKIGPDEKRQKFKPKHYWDKVPPEFTLIYESELKYWILCLKATTLLSAVLVGAIGLYYPDINRAVSQEDQLLAATVLGAWMACILVFNMISRQFVLRIYHNNGHFIAVRRTYLGRLKQWRYTIDDVSCTHKPGTEIHESAVVKIKNSKCHLTARNFVSPVFYNLHVGDKFAGNTTYDMPKF</sequence>
<gene>
    <name evidence="2" type="ORF">GSLYS_00017873001</name>
</gene>
<protein>
    <recommendedName>
        <fullName evidence="4">Transmembrane protein 186</fullName>
    </recommendedName>
</protein>
<comment type="caution">
    <text evidence="2">The sequence shown here is derived from an EMBL/GenBank/DDBJ whole genome shotgun (WGS) entry which is preliminary data.</text>
</comment>
<keyword evidence="1" id="KW-0472">Membrane</keyword>
<keyword evidence="1" id="KW-1133">Transmembrane helix</keyword>
<reference evidence="2 3" key="1">
    <citation type="submission" date="2024-04" db="EMBL/GenBank/DDBJ databases">
        <authorList>
            <consortium name="Genoscope - CEA"/>
            <person name="William W."/>
        </authorList>
    </citation>
    <scope>NUCLEOTIDE SEQUENCE [LARGE SCALE GENOMIC DNA]</scope>
</reference>
<accession>A0AAV2IDL5</accession>
<keyword evidence="1" id="KW-0812">Transmembrane</keyword>
<dbReference type="EMBL" id="CAXITT010000617">
    <property type="protein sequence ID" value="CAL1544360.1"/>
    <property type="molecule type" value="Genomic_DNA"/>
</dbReference>